<dbReference type="EC" id="3.1.3.48" evidence="2"/>
<sequence>MVTRMSFSQKTMEWWYTLSRNHRRQSNFVMLWKYYHFSEYLCARNFNRYGQYISIINAQGKRITVIIVPERSFNTGWMDIATKILNFIKGNAQKAGTIFNRNTEDRLLYADTVRNNKWTTREINIARIRRKSGSLIISEAKGSGTVCRRRRQREEDNGYAVPTTYETSVWRSIRNLLPRLVKNSCYEVGAGNKILFWKDLWIGQEVLMQAFSDLANICTNLEVTVADSWSPQGCNFFFRRHLNDWEVGRFVELLQMIDGFKGTTVEDDTFRWKHDKDGKFSVGRIYRKEVSWMPENKIGPWKHVWKSMAPTKVEVLCLENRLKASEMKSRCLVALDSTNISKNRYTDVVPFDNNRVVLDPCKDYRPSAKGYINASFIEISEGVSRFVATQGPLAHTFEDFWEMIIQQRCPVIVMLTRLVDNYKMVKCGDYFQAEDGPRTFGNICIVTKYITSDTSLVLRTLEVNYIESEEPPLCVLHIQYPEWPDHGVPRDTLAVREILKRTYNVPLSLGPIVVHCSAGIGRTGTYCTIHNTIQRILSGDMSALDIVNTVAIFRSQRIGMVQTMDQYLFCYDAIIDELEDLISDDSGEKSL</sequence>
<feature type="domain" description="Tyrosine-protein phosphatase" evidence="7">
    <location>
        <begin position="339"/>
        <end position="577"/>
    </location>
</feature>
<evidence type="ECO:0000259" key="7">
    <source>
        <dbReference type="PROSITE" id="PS50055"/>
    </source>
</evidence>
<proteinExistence type="predicted"/>
<dbReference type="PRINTS" id="PR00700">
    <property type="entry name" value="PRTYPHPHTASE"/>
</dbReference>
<dbReference type="PROSITE" id="PS50055">
    <property type="entry name" value="TYR_PHOSPHATASE_PTP"/>
    <property type="match status" value="1"/>
</dbReference>
<dbReference type="GO" id="GO:0004725">
    <property type="term" value="F:protein tyrosine phosphatase activity"/>
    <property type="evidence" value="ECO:0007669"/>
    <property type="project" value="UniProtKB-EC"/>
</dbReference>
<organism evidence="9 10">
    <name type="scientific">Solanum verrucosum</name>
    <dbReference type="NCBI Taxonomy" id="315347"/>
    <lineage>
        <taxon>Eukaryota</taxon>
        <taxon>Viridiplantae</taxon>
        <taxon>Streptophyta</taxon>
        <taxon>Embryophyta</taxon>
        <taxon>Tracheophyta</taxon>
        <taxon>Spermatophyta</taxon>
        <taxon>Magnoliopsida</taxon>
        <taxon>eudicotyledons</taxon>
        <taxon>Gunneridae</taxon>
        <taxon>Pentapetalae</taxon>
        <taxon>asterids</taxon>
        <taxon>lamiids</taxon>
        <taxon>Solanales</taxon>
        <taxon>Solanaceae</taxon>
        <taxon>Solanoideae</taxon>
        <taxon>Solaneae</taxon>
        <taxon>Solanum</taxon>
    </lineage>
</organism>
<evidence type="ECO:0000256" key="4">
    <source>
        <dbReference type="ARBA" id="ARBA00022553"/>
    </source>
</evidence>
<dbReference type="PROSITE" id="PS00383">
    <property type="entry name" value="TYR_PHOSPHATASE_1"/>
    <property type="match status" value="1"/>
</dbReference>
<dbReference type="InterPro" id="IPR000387">
    <property type="entry name" value="Tyr_Pase_dom"/>
</dbReference>
<dbReference type="Proteomes" id="UP001234989">
    <property type="component" value="Chromosome 11"/>
</dbReference>
<keyword evidence="4" id="KW-0597">Phosphoprotein</keyword>
<dbReference type="Pfam" id="PF00102">
    <property type="entry name" value="Y_phosphatase"/>
    <property type="match status" value="1"/>
</dbReference>
<accession>A0AAF0UVT9</accession>
<protein>
    <recommendedName>
        <fullName evidence="2">protein-tyrosine-phosphatase</fullName>
        <ecNumber evidence="2">3.1.3.48</ecNumber>
    </recommendedName>
</protein>
<dbReference type="GO" id="GO:0005737">
    <property type="term" value="C:cytoplasm"/>
    <property type="evidence" value="ECO:0007669"/>
    <property type="project" value="UniProtKB-SubCell"/>
</dbReference>
<keyword evidence="3" id="KW-0963">Cytoplasm</keyword>
<name>A0AAF0UVT9_SOLVR</name>
<dbReference type="PANTHER" id="PTHR19134:SF487">
    <property type="entry name" value="PROTEIN-TYROSINE-PHOSPHATASE PTP1-LIKE ISOFORM X1"/>
    <property type="match status" value="1"/>
</dbReference>
<reference evidence="9" key="1">
    <citation type="submission" date="2023-08" db="EMBL/GenBank/DDBJ databases">
        <title>A de novo genome assembly of Solanum verrucosum Schlechtendal, a Mexican diploid species geographically isolated from the other diploid A-genome species in potato relatives.</title>
        <authorList>
            <person name="Hosaka K."/>
        </authorList>
    </citation>
    <scope>NUCLEOTIDE SEQUENCE</scope>
    <source>
        <tissue evidence="9">Young leaves</tissue>
    </source>
</reference>
<keyword evidence="6" id="KW-0904">Protein phosphatase</keyword>
<dbReference type="AlphaFoldDB" id="A0AAF0UVT9"/>
<dbReference type="PROSITE" id="PS50056">
    <property type="entry name" value="TYR_PHOSPHATASE_2"/>
    <property type="match status" value="1"/>
</dbReference>
<dbReference type="InterPro" id="IPR016130">
    <property type="entry name" value="Tyr_Pase_AS"/>
</dbReference>
<dbReference type="InterPro" id="IPR003595">
    <property type="entry name" value="Tyr_Pase_cat"/>
</dbReference>
<dbReference type="SMART" id="SM00404">
    <property type="entry name" value="PTPc_motif"/>
    <property type="match status" value="1"/>
</dbReference>
<dbReference type="FunFam" id="3.90.190.10:FF:000045">
    <property type="entry name" value="Tyrosine-protein phosphatase non-receptor type 12"/>
    <property type="match status" value="1"/>
</dbReference>
<keyword evidence="10" id="KW-1185">Reference proteome</keyword>
<evidence type="ECO:0000256" key="6">
    <source>
        <dbReference type="ARBA" id="ARBA00022912"/>
    </source>
</evidence>
<evidence type="ECO:0000313" key="9">
    <source>
        <dbReference type="EMBL" id="WMV54023.1"/>
    </source>
</evidence>
<dbReference type="EMBL" id="CP133622">
    <property type="protein sequence ID" value="WMV54023.1"/>
    <property type="molecule type" value="Genomic_DNA"/>
</dbReference>
<evidence type="ECO:0000256" key="5">
    <source>
        <dbReference type="ARBA" id="ARBA00022801"/>
    </source>
</evidence>
<dbReference type="InterPro" id="IPR050348">
    <property type="entry name" value="Protein-Tyr_Phosphatase"/>
</dbReference>
<dbReference type="SUPFAM" id="SSF52799">
    <property type="entry name" value="(Phosphotyrosine protein) phosphatases II"/>
    <property type="match status" value="1"/>
</dbReference>
<dbReference type="SMART" id="SM00194">
    <property type="entry name" value="PTPc"/>
    <property type="match status" value="1"/>
</dbReference>
<keyword evidence="5" id="KW-0378">Hydrolase</keyword>
<dbReference type="Gene3D" id="3.90.190.10">
    <property type="entry name" value="Protein tyrosine phosphatase superfamily"/>
    <property type="match status" value="1"/>
</dbReference>
<gene>
    <name evidence="9" type="ORF">MTR67_047408</name>
</gene>
<evidence type="ECO:0000256" key="3">
    <source>
        <dbReference type="ARBA" id="ARBA00022490"/>
    </source>
</evidence>
<comment type="subcellular location">
    <subcellularLocation>
        <location evidence="1">Cytoplasm</location>
    </subcellularLocation>
</comment>
<evidence type="ECO:0000256" key="2">
    <source>
        <dbReference type="ARBA" id="ARBA00013064"/>
    </source>
</evidence>
<evidence type="ECO:0000256" key="1">
    <source>
        <dbReference type="ARBA" id="ARBA00004496"/>
    </source>
</evidence>
<dbReference type="InterPro" id="IPR000242">
    <property type="entry name" value="PTP_cat"/>
</dbReference>
<feature type="domain" description="Tyrosine specific protein phosphatases" evidence="8">
    <location>
        <begin position="496"/>
        <end position="568"/>
    </location>
</feature>
<dbReference type="PANTHER" id="PTHR19134">
    <property type="entry name" value="RECEPTOR-TYPE TYROSINE-PROTEIN PHOSPHATASE"/>
    <property type="match status" value="1"/>
</dbReference>
<evidence type="ECO:0000313" key="10">
    <source>
        <dbReference type="Proteomes" id="UP001234989"/>
    </source>
</evidence>
<evidence type="ECO:0000259" key="8">
    <source>
        <dbReference type="PROSITE" id="PS50056"/>
    </source>
</evidence>
<dbReference type="CDD" id="cd17658">
    <property type="entry name" value="PTPc_plant_PTP1"/>
    <property type="match status" value="1"/>
</dbReference>
<dbReference type="InterPro" id="IPR029021">
    <property type="entry name" value="Prot-tyrosine_phosphatase-like"/>
</dbReference>